<feature type="region of interest" description="Disordered" evidence="1">
    <location>
        <begin position="1"/>
        <end position="24"/>
    </location>
</feature>
<sequence>MITKKPQDGAASAQAVQRGHSVTLIEVPDEDDDMAYQIWLAKEQTPTVTKKEATSDEPAQSSTMPVLMRGWCKPFEVDWTLRTVCKARNDNAACAALFLCKGGETAREQLYELHEPPRYL</sequence>
<dbReference type="AlphaFoldDB" id="A0A284RR98"/>
<evidence type="ECO:0000313" key="2">
    <source>
        <dbReference type="EMBL" id="SJL11270.1"/>
    </source>
</evidence>
<evidence type="ECO:0000256" key="1">
    <source>
        <dbReference type="SAM" id="MobiDB-lite"/>
    </source>
</evidence>
<protein>
    <submittedName>
        <fullName evidence="2">Uncharacterized protein</fullName>
    </submittedName>
</protein>
<organism evidence="2 3">
    <name type="scientific">Armillaria ostoyae</name>
    <name type="common">Armillaria root rot fungus</name>
    <dbReference type="NCBI Taxonomy" id="47428"/>
    <lineage>
        <taxon>Eukaryota</taxon>
        <taxon>Fungi</taxon>
        <taxon>Dikarya</taxon>
        <taxon>Basidiomycota</taxon>
        <taxon>Agaricomycotina</taxon>
        <taxon>Agaricomycetes</taxon>
        <taxon>Agaricomycetidae</taxon>
        <taxon>Agaricales</taxon>
        <taxon>Marasmiineae</taxon>
        <taxon>Physalacriaceae</taxon>
        <taxon>Armillaria</taxon>
    </lineage>
</organism>
<keyword evidence="3" id="KW-1185">Reference proteome</keyword>
<name>A0A284RR98_ARMOS</name>
<accession>A0A284RR98</accession>
<gene>
    <name evidence="2" type="ORF">ARMOST_14673</name>
</gene>
<dbReference type="Proteomes" id="UP000219338">
    <property type="component" value="Unassembled WGS sequence"/>
</dbReference>
<evidence type="ECO:0000313" key="3">
    <source>
        <dbReference type="Proteomes" id="UP000219338"/>
    </source>
</evidence>
<dbReference type="EMBL" id="FUEG01000014">
    <property type="protein sequence ID" value="SJL11270.1"/>
    <property type="molecule type" value="Genomic_DNA"/>
</dbReference>
<proteinExistence type="predicted"/>
<reference evidence="3" key="1">
    <citation type="journal article" date="2017" name="Nat. Ecol. Evol.">
        <title>Genome expansion and lineage-specific genetic innovations in the forest pathogenic fungi Armillaria.</title>
        <authorList>
            <person name="Sipos G."/>
            <person name="Prasanna A.N."/>
            <person name="Walter M.C."/>
            <person name="O'Connor E."/>
            <person name="Balint B."/>
            <person name="Krizsan K."/>
            <person name="Kiss B."/>
            <person name="Hess J."/>
            <person name="Varga T."/>
            <person name="Slot J."/>
            <person name="Riley R."/>
            <person name="Boka B."/>
            <person name="Rigling D."/>
            <person name="Barry K."/>
            <person name="Lee J."/>
            <person name="Mihaltcheva S."/>
            <person name="LaButti K."/>
            <person name="Lipzen A."/>
            <person name="Waldron R."/>
            <person name="Moloney N.M."/>
            <person name="Sperisen C."/>
            <person name="Kredics L."/>
            <person name="Vagvoelgyi C."/>
            <person name="Patrignani A."/>
            <person name="Fitzpatrick D."/>
            <person name="Nagy I."/>
            <person name="Doyle S."/>
            <person name="Anderson J.B."/>
            <person name="Grigoriev I.V."/>
            <person name="Gueldener U."/>
            <person name="Muensterkoetter M."/>
            <person name="Nagy L.G."/>
        </authorList>
    </citation>
    <scope>NUCLEOTIDE SEQUENCE [LARGE SCALE GENOMIC DNA]</scope>
    <source>
        <strain evidence="3">C18/9</strain>
    </source>
</reference>